<protein>
    <submittedName>
        <fullName evidence="8">NAD(P)/FAD-dependent oxidoreductase</fullName>
    </submittedName>
</protein>
<dbReference type="InterPro" id="IPR023753">
    <property type="entry name" value="FAD/NAD-binding_dom"/>
</dbReference>
<dbReference type="PANTHER" id="PTHR43098:SF2">
    <property type="entry name" value="FAD-BINDING MONOOXYGENASE AUSB-RELATED"/>
    <property type="match status" value="1"/>
</dbReference>
<name>A0A7X1KNG4_9SPHN</name>
<evidence type="ECO:0000256" key="5">
    <source>
        <dbReference type="ARBA" id="ARBA00022857"/>
    </source>
</evidence>
<keyword evidence="3" id="KW-0285">Flavoprotein</keyword>
<evidence type="ECO:0000256" key="3">
    <source>
        <dbReference type="ARBA" id="ARBA00022630"/>
    </source>
</evidence>
<dbReference type="SUPFAM" id="SSF51905">
    <property type="entry name" value="FAD/NAD(P)-binding domain"/>
    <property type="match status" value="1"/>
</dbReference>
<dbReference type="Proteomes" id="UP000551327">
    <property type="component" value="Unassembled WGS sequence"/>
</dbReference>
<accession>A0A7X1KNG4</accession>
<dbReference type="InterPro" id="IPR036188">
    <property type="entry name" value="FAD/NAD-bd_sf"/>
</dbReference>
<evidence type="ECO:0000313" key="8">
    <source>
        <dbReference type="EMBL" id="MBC2667664.1"/>
    </source>
</evidence>
<dbReference type="RefSeq" id="WP_185677547.1">
    <property type="nucleotide sequence ID" value="NZ_JACLAX010000001.1"/>
</dbReference>
<dbReference type="PRINTS" id="PR00411">
    <property type="entry name" value="PNDRDTASEI"/>
</dbReference>
<dbReference type="GO" id="GO:0016491">
    <property type="term" value="F:oxidoreductase activity"/>
    <property type="evidence" value="ECO:0007669"/>
    <property type="project" value="UniProtKB-KW"/>
</dbReference>
<keyword evidence="4" id="KW-0274">FAD</keyword>
<evidence type="ECO:0000313" key="9">
    <source>
        <dbReference type="Proteomes" id="UP000551327"/>
    </source>
</evidence>
<dbReference type="PANTHER" id="PTHR43098">
    <property type="entry name" value="L-ORNITHINE N(5)-MONOOXYGENASE-RELATED"/>
    <property type="match status" value="1"/>
</dbReference>
<keyword evidence="9" id="KW-1185">Reference proteome</keyword>
<evidence type="ECO:0000256" key="1">
    <source>
        <dbReference type="ARBA" id="ARBA00001974"/>
    </source>
</evidence>
<dbReference type="Pfam" id="PF07992">
    <property type="entry name" value="Pyr_redox_2"/>
    <property type="match status" value="1"/>
</dbReference>
<sequence>MTCQPTTVPSPETLDIPAIRERYRIEKERRLRKEGQGQYVRLGDGGTGDYAVDPYTPVAPRAALDEELDVLVLGAGWGGIKAAYYLTKEGVTNFRNVDSAGDFGGVWYWNKYPGVQCDNDAYCYLPLLEEMGFLPSKKFADGDEIQAYARSIAERFGFADRALLHTQATSFRWDEGLRRWIVTTNRGDTLRPRFVIVAPGVLNMPKLPAIKGIDSFKGKLFHTSRWDYGYTGGAPGDPTLDKLADKRVAIVGTGATAIQAVPHLARHAGHLYVIQRTPSTVDERPNPPTDPDWAAKLEPGWQAKRIANFHRGAQEVFQFGEEDLICDIWTEVNRNLAAQIAAEGREISLEEYMARREIMDFQVMERLRARCEELIDDPRTAEALKPWYHHMCKRPLSSNDYYPAFNRPNVTLIDVSDTQGIQELTERGFIANGEEHPVDCVIFASGFEVTSDLDRRWGIAQFEGAEGLSIYDHWRDGPLTFHGITTHGFPNMAFIGYIQGGINSSVTEHFGRQGAHAAWIFAQCLQRGVTRVEPTREAMDGYVATYTAIKPDVSALQQRCPPGYFNNEGEANPKWALFPGWGYGWDNFEAMLAEWRAKGDMAGMDLES</sequence>
<proteinExistence type="inferred from homology"/>
<dbReference type="EMBL" id="JACLAX010000001">
    <property type="protein sequence ID" value="MBC2667664.1"/>
    <property type="molecule type" value="Genomic_DNA"/>
</dbReference>
<evidence type="ECO:0000256" key="2">
    <source>
        <dbReference type="ARBA" id="ARBA00010139"/>
    </source>
</evidence>
<organism evidence="8 9">
    <name type="scientific">Novosphingobium piscinae</name>
    <dbReference type="NCBI Taxonomy" id="1507448"/>
    <lineage>
        <taxon>Bacteria</taxon>
        <taxon>Pseudomonadati</taxon>
        <taxon>Pseudomonadota</taxon>
        <taxon>Alphaproteobacteria</taxon>
        <taxon>Sphingomonadales</taxon>
        <taxon>Sphingomonadaceae</taxon>
        <taxon>Novosphingobium</taxon>
    </lineage>
</organism>
<evidence type="ECO:0000256" key="4">
    <source>
        <dbReference type="ARBA" id="ARBA00022827"/>
    </source>
</evidence>
<comment type="caution">
    <text evidence="8">The sequence shown here is derived from an EMBL/GenBank/DDBJ whole genome shotgun (WGS) entry which is preliminary data.</text>
</comment>
<evidence type="ECO:0000256" key="6">
    <source>
        <dbReference type="ARBA" id="ARBA00023002"/>
    </source>
</evidence>
<comment type="similarity">
    <text evidence="2">Belongs to the FAD-binding monooxygenase family.</text>
</comment>
<reference evidence="8 9" key="1">
    <citation type="submission" date="2020-08" db="EMBL/GenBank/DDBJ databases">
        <title>The genome sequence of type strain Novosphingobium piscinae KCTC 42194.</title>
        <authorList>
            <person name="Liu Y."/>
        </authorList>
    </citation>
    <scope>NUCLEOTIDE SEQUENCE [LARGE SCALE GENOMIC DNA]</scope>
    <source>
        <strain evidence="8 9">KCTC 42194</strain>
    </source>
</reference>
<dbReference type="InterPro" id="IPR050775">
    <property type="entry name" value="FAD-binding_Monooxygenases"/>
</dbReference>
<evidence type="ECO:0000259" key="7">
    <source>
        <dbReference type="Pfam" id="PF07992"/>
    </source>
</evidence>
<dbReference type="AlphaFoldDB" id="A0A7X1KNG4"/>
<keyword evidence="6" id="KW-0560">Oxidoreductase</keyword>
<gene>
    <name evidence="8" type="ORF">H7F53_00725</name>
</gene>
<comment type="cofactor">
    <cofactor evidence="1">
        <name>FAD</name>
        <dbReference type="ChEBI" id="CHEBI:57692"/>
    </cofactor>
</comment>
<keyword evidence="5" id="KW-0521">NADP</keyword>
<feature type="domain" description="FAD/NAD(P)-binding" evidence="7">
    <location>
        <begin position="69"/>
        <end position="281"/>
    </location>
</feature>
<dbReference type="Gene3D" id="3.50.50.60">
    <property type="entry name" value="FAD/NAD(P)-binding domain"/>
    <property type="match status" value="2"/>
</dbReference>